<name>A0AAE3XRI4_9BACT</name>
<protein>
    <submittedName>
        <fullName evidence="2">Uncharacterized protein</fullName>
    </submittedName>
</protein>
<reference evidence="2" key="1">
    <citation type="submission" date="2023-07" db="EMBL/GenBank/DDBJ databases">
        <title>Genomic Encyclopedia of Type Strains, Phase IV (KMG-IV): sequencing the most valuable type-strain genomes for metagenomic binning, comparative biology and taxonomic classification.</title>
        <authorList>
            <person name="Goeker M."/>
        </authorList>
    </citation>
    <scope>NUCLEOTIDE SEQUENCE</scope>
    <source>
        <strain evidence="2">DSM 26174</strain>
    </source>
</reference>
<evidence type="ECO:0000256" key="1">
    <source>
        <dbReference type="SAM" id="MobiDB-lite"/>
    </source>
</evidence>
<feature type="compositionally biased region" description="Basic residues" evidence="1">
    <location>
        <begin position="243"/>
        <end position="252"/>
    </location>
</feature>
<dbReference type="EMBL" id="JAVDQD010000012">
    <property type="protein sequence ID" value="MDR6241817.1"/>
    <property type="molecule type" value="Genomic_DNA"/>
</dbReference>
<accession>A0AAE3XRI4</accession>
<dbReference type="Proteomes" id="UP001185092">
    <property type="component" value="Unassembled WGS sequence"/>
</dbReference>
<comment type="caution">
    <text evidence="2">The sequence shown here is derived from an EMBL/GenBank/DDBJ whole genome shotgun (WGS) entry which is preliminary data.</text>
</comment>
<evidence type="ECO:0000313" key="3">
    <source>
        <dbReference type="Proteomes" id="UP001185092"/>
    </source>
</evidence>
<keyword evidence="3" id="KW-1185">Reference proteome</keyword>
<feature type="region of interest" description="Disordered" evidence="1">
    <location>
        <begin position="231"/>
        <end position="261"/>
    </location>
</feature>
<sequence>MYELYNTTESKSISKLGQVGISKFPASSSMGLNSAIQCVKATFPNKLWTLGLERKDPKKRIHVNAGLHLLIVPGKDDYPHLTIFIEHTHVDFKRGQTDIEFTHAHYSPSKHGARIVFEQQVDGSMKAIGNEVALTPKILAGIEKWLVNAGIEARFTDGMGRNSEIWELEEGFYFESARSTKPKSKKTTKSKPISSESSAELPLAIAMPKGLETLEHQVEALHMEESLPITGESLLEAPDHPQSKKKKKKKTKAQTQDKPTKPIVETVSRGPMHASELRIKMWEDALGIDNFETIAETVDLKAFSPQELEEIEKLFLQLYNRKSVLESKQIAVLKKKSEDVVHEMIEARYLLGDMLSGKLSAKSARRRFDVKFNALMKLSDQLIPTHLHRIDVDDVLVGGIAEKRKKPDPVLLAAVSFAMRSYAANFSKLRIQEYFSMSLNYISHLDALCQQFCPSIVPFFRKFFNFVDTYNYAMTEVDQEIHLWKEKEVLDLDKLQQRFAQVQEPIDERIDFFRSIELGFKKLSMKMFHFKTHQWKKLAEEFAPKIKTLQDVQGRDKFVSLKESLPNPDPFFEAFDLLRDTVAGLE</sequence>
<dbReference type="AlphaFoldDB" id="A0AAE3XRI4"/>
<evidence type="ECO:0000313" key="2">
    <source>
        <dbReference type="EMBL" id="MDR6241817.1"/>
    </source>
</evidence>
<organism evidence="2 3">
    <name type="scientific">Aureibacter tunicatorum</name>
    <dbReference type="NCBI Taxonomy" id="866807"/>
    <lineage>
        <taxon>Bacteria</taxon>
        <taxon>Pseudomonadati</taxon>
        <taxon>Bacteroidota</taxon>
        <taxon>Cytophagia</taxon>
        <taxon>Cytophagales</taxon>
        <taxon>Persicobacteraceae</taxon>
        <taxon>Aureibacter</taxon>
    </lineage>
</organism>
<feature type="region of interest" description="Disordered" evidence="1">
    <location>
        <begin position="177"/>
        <end position="201"/>
    </location>
</feature>
<feature type="compositionally biased region" description="Basic residues" evidence="1">
    <location>
        <begin position="180"/>
        <end position="189"/>
    </location>
</feature>
<proteinExistence type="predicted"/>
<gene>
    <name evidence="2" type="ORF">HNQ88_004904</name>
</gene>
<dbReference type="RefSeq" id="WP_309942933.1">
    <property type="nucleotide sequence ID" value="NZ_AP025307.1"/>
</dbReference>